<dbReference type="Pfam" id="PF13489">
    <property type="entry name" value="Methyltransf_23"/>
    <property type="match status" value="1"/>
</dbReference>
<dbReference type="InterPro" id="IPR029063">
    <property type="entry name" value="SAM-dependent_MTases_sf"/>
</dbReference>
<gene>
    <name evidence="1" type="ORF">S01H1_58744</name>
</gene>
<evidence type="ECO:0008006" key="2">
    <source>
        <dbReference type="Google" id="ProtNLM"/>
    </source>
</evidence>
<accession>X0XAN7</accession>
<dbReference type="Gene3D" id="3.40.50.150">
    <property type="entry name" value="Vaccinia Virus protein VP39"/>
    <property type="match status" value="1"/>
</dbReference>
<evidence type="ECO:0000313" key="1">
    <source>
        <dbReference type="EMBL" id="GAG21996.1"/>
    </source>
</evidence>
<name>X0XAN7_9ZZZZ</name>
<dbReference type="CDD" id="cd02440">
    <property type="entry name" value="AdoMet_MTases"/>
    <property type="match status" value="1"/>
</dbReference>
<comment type="caution">
    <text evidence="1">The sequence shown here is derived from an EMBL/GenBank/DDBJ whole genome shotgun (WGS) entry which is preliminary data.</text>
</comment>
<sequence>MPSSRPDTIIPVLDFVRATQPKRILDIGMGDGFYGTLFRRELDGNVLIGKGFHKPEAWQVYIEGIEIFEDYITDAHRYVYDIIQIGNILNDFDKLMEEYEKFNFDLIFMGDVIEHMKLDQGKDLLKKLHSYLNPGCHILVITPNYKIQWHDETIAGNKHEAHLSLWNIKDFDPGYWKAKGFDCRARIIGKKLLGRFKKIG</sequence>
<dbReference type="AlphaFoldDB" id="X0XAN7"/>
<protein>
    <recommendedName>
        <fullName evidence="2">Methyltransferase domain-containing protein</fullName>
    </recommendedName>
</protein>
<proteinExistence type="predicted"/>
<dbReference type="SUPFAM" id="SSF53335">
    <property type="entry name" value="S-adenosyl-L-methionine-dependent methyltransferases"/>
    <property type="match status" value="1"/>
</dbReference>
<organism evidence="1">
    <name type="scientific">marine sediment metagenome</name>
    <dbReference type="NCBI Taxonomy" id="412755"/>
    <lineage>
        <taxon>unclassified sequences</taxon>
        <taxon>metagenomes</taxon>
        <taxon>ecological metagenomes</taxon>
    </lineage>
</organism>
<reference evidence="1" key="1">
    <citation type="journal article" date="2014" name="Front. Microbiol.">
        <title>High frequency of phylogenetically diverse reductive dehalogenase-homologous genes in deep subseafloor sedimentary metagenomes.</title>
        <authorList>
            <person name="Kawai M."/>
            <person name="Futagami T."/>
            <person name="Toyoda A."/>
            <person name="Takaki Y."/>
            <person name="Nishi S."/>
            <person name="Hori S."/>
            <person name="Arai W."/>
            <person name="Tsubouchi T."/>
            <person name="Morono Y."/>
            <person name="Uchiyama I."/>
            <person name="Ito T."/>
            <person name="Fujiyama A."/>
            <person name="Inagaki F."/>
            <person name="Takami H."/>
        </authorList>
    </citation>
    <scope>NUCLEOTIDE SEQUENCE</scope>
    <source>
        <strain evidence="1">Expedition CK06-06</strain>
    </source>
</reference>
<dbReference type="EMBL" id="BARS01038383">
    <property type="protein sequence ID" value="GAG21996.1"/>
    <property type="molecule type" value="Genomic_DNA"/>
</dbReference>